<dbReference type="Gene3D" id="2.60.40.420">
    <property type="entry name" value="Cupredoxins - blue copper proteins"/>
    <property type="match status" value="1"/>
</dbReference>
<proteinExistence type="predicted"/>
<dbReference type="PANTHER" id="PTHR33021">
    <property type="entry name" value="BLUE COPPER PROTEIN"/>
    <property type="match status" value="1"/>
</dbReference>
<dbReference type="GO" id="GO:0009055">
    <property type="term" value="F:electron transfer activity"/>
    <property type="evidence" value="ECO:0007669"/>
    <property type="project" value="InterPro"/>
</dbReference>
<dbReference type="PROSITE" id="PS00196">
    <property type="entry name" value="COPPER_BLUE"/>
    <property type="match status" value="1"/>
</dbReference>
<dbReference type="Proteomes" id="UP000230069">
    <property type="component" value="Unassembled WGS sequence"/>
</dbReference>
<dbReference type="STRING" id="218851.A0A2G5EMN9"/>
<accession>A0A2G5EMN9</accession>
<dbReference type="OrthoDB" id="1934652at2759"/>
<dbReference type="AlphaFoldDB" id="A0A2G5EMN9"/>
<dbReference type="PANTHER" id="PTHR33021:SF325">
    <property type="entry name" value="PHYTOCYANIN DOMAIN-CONTAINING PROTEIN"/>
    <property type="match status" value="1"/>
</dbReference>
<evidence type="ECO:0000259" key="7">
    <source>
        <dbReference type="PROSITE" id="PS51485"/>
    </source>
</evidence>
<feature type="domain" description="Phytocyanin" evidence="7">
    <location>
        <begin position="24"/>
        <end position="126"/>
    </location>
</feature>
<sequence length="185" mass="19098">MARYMGVIGCLLVVAVLLHGAIADTHVVLDNLGWIIPSSNGAYSTWATSNDFEIGDVLVFKFATGQHDVAEVTKANYDSCNSASPLLSQTNGPANVTLQTSGDHYYICTFGTHCRMGQKLAITVESSSDSPPPSNTPSAPSQPSGPSPPRGSTTPSGPSPPNSASSVTVGGLISVLLSTAIAFLF</sequence>
<dbReference type="Pfam" id="PF02298">
    <property type="entry name" value="Cu_bind_like"/>
    <property type="match status" value="1"/>
</dbReference>
<feature type="region of interest" description="Disordered" evidence="5">
    <location>
        <begin position="124"/>
        <end position="166"/>
    </location>
</feature>
<keyword evidence="3" id="KW-1015">Disulfide bond</keyword>
<dbReference type="InterPro" id="IPR028871">
    <property type="entry name" value="BlueCu_1_BS"/>
</dbReference>
<dbReference type="InterPro" id="IPR039391">
    <property type="entry name" value="Phytocyanin-like"/>
</dbReference>
<evidence type="ECO:0000256" key="3">
    <source>
        <dbReference type="ARBA" id="ARBA00023157"/>
    </source>
</evidence>
<dbReference type="GO" id="GO:0046872">
    <property type="term" value="F:metal ion binding"/>
    <property type="evidence" value="ECO:0007669"/>
    <property type="project" value="UniProtKB-KW"/>
</dbReference>
<keyword evidence="4" id="KW-0325">Glycoprotein</keyword>
<evidence type="ECO:0000256" key="6">
    <source>
        <dbReference type="SAM" id="SignalP"/>
    </source>
</evidence>
<name>A0A2G5EMN9_AQUCA</name>
<keyword evidence="2" id="KW-0186">Copper</keyword>
<organism evidence="8 9">
    <name type="scientific">Aquilegia coerulea</name>
    <name type="common">Rocky mountain columbine</name>
    <dbReference type="NCBI Taxonomy" id="218851"/>
    <lineage>
        <taxon>Eukaryota</taxon>
        <taxon>Viridiplantae</taxon>
        <taxon>Streptophyta</taxon>
        <taxon>Embryophyta</taxon>
        <taxon>Tracheophyta</taxon>
        <taxon>Spermatophyta</taxon>
        <taxon>Magnoliopsida</taxon>
        <taxon>Ranunculales</taxon>
        <taxon>Ranunculaceae</taxon>
        <taxon>Thalictroideae</taxon>
        <taxon>Aquilegia</taxon>
    </lineage>
</organism>
<dbReference type="GO" id="GO:0005886">
    <property type="term" value="C:plasma membrane"/>
    <property type="evidence" value="ECO:0007669"/>
    <property type="project" value="TreeGrafter"/>
</dbReference>
<protein>
    <recommendedName>
        <fullName evidence="7">Phytocyanin domain-containing protein</fullName>
    </recommendedName>
</protein>
<evidence type="ECO:0000313" key="9">
    <source>
        <dbReference type="Proteomes" id="UP000230069"/>
    </source>
</evidence>
<feature type="signal peptide" evidence="6">
    <location>
        <begin position="1"/>
        <end position="23"/>
    </location>
</feature>
<dbReference type="InterPro" id="IPR008972">
    <property type="entry name" value="Cupredoxin"/>
</dbReference>
<dbReference type="InterPro" id="IPR003245">
    <property type="entry name" value="Phytocyanin_dom"/>
</dbReference>
<feature type="compositionally biased region" description="Low complexity" evidence="5">
    <location>
        <begin position="150"/>
        <end position="166"/>
    </location>
</feature>
<dbReference type="EMBL" id="KZ305023">
    <property type="protein sequence ID" value="PIA57013.1"/>
    <property type="molecule type" value="Genomic_DNA"/>
</dbReference>
<keyword evidence="1" id="KW-0479">Metal-binding</keyword>
<evidence type="ECO:0000256" key="4">
    <source>
        <dbReference type="ARBA" id="ARBA00023180"/>
    </source>
</evidence>
<dbReference type="PROSITE" id="PS51485">
    <property type="entry name" value="PHYTOCYANIN"/>
    <property type="match status" value="1"/>
</dbReference>
<evidence type="ECO:0000313" key="8">
    <source>
        <dbReference type="EMBL" id="PIA57013.1"/>
    </source>
</evidence>
<dbReference type="FunFam" id="2.60.40.420:FF:000034">
    <property type="entry name" value="Cupredoxin superfamily protein"/>
    <property type="match status" value="1"/>
</dbReference>
<evidence type="ECO:0000256" key="1">
    <source>
        <dbReference type="ARBA" id="ARBA00022723"/>
    </source>
</evidence>
<feature type="chain" id="PRO_5013693699" description="Phytocyanin domain-containing protein" evidence="6">
    <location>
        <begin position="24"/>
        <end position="185"/>
    </location>
</feature>
<gene>
    <name evidence="8" type="ORF">AQUCO_00600023v1</name>
</gene>
<keyword evidence="6" id="KW-0732">Signal</keyword>
<evidence type="ECO:0000256" key="2">
    <source>
        <dbReference type="ARBA" id="ARBA00023008"/>
    </source>
</evidence>
<keyword evidence="9" id="KW-1185">Reference proteome</keyword>
<dbReference type="SUPFAM" id="SSF49503">
    <property type="entry name" value="Cupredoxins"/>
    <property type="match status" value="1"/>
</dbReference>
<reference evidence="8 9" key="1">
    <citation type="submission" date="2017-09" db="EMBL/GenBank/DDBJ databases">
        <title>WGS assembly of Aquilegia coerulea Goldsmith.</title>
        <authorList>
            <person name="Hodges S."/>
            <person name="Kramer E."/>
            <person name="Nordborg M."/>
            <person name="Tomkins J."/>
            <person name="Borevitz J."/>
            <person name="Derieg N."/>
            <person name="Yan J."/>
            <person name="Mihaltcheva S."/>
            <person name="Hayes R.D."/>
            <person name="Rokhsar D."/>
        </authorList>
    </citation>
    <scope>NUCLEOTIDE SEQUENCE [LARGE SCALE GENOMIC DNA]</scope>
    <source>
        <strain evidence="9">cv. Goldsmith</strain>
    </source>
</reference>
<dbReference type="InParanoid" id="A0A2G5EMN9"/>
<evidence type="ECO:0000256" key="5">
    <source>
        <dbReference type="SAM" id="MobiDB-lite"/>
    </source>
</evidence>